<dbReference type="GO" id="GO:0051287">
    <property type="term" value="F:NAD binding"/>
    <property type="evidence" value="ECO:0007669"/>
    <property type="project" value="InterPro"/>
</dbReference>
<feature type="binding site" evidence="15">
    <location>
        <position position="226"/>
    </location>
    <ligand>
        <name>substrate</name>
    </ligand>
</feature>
<dbReference type="PANTHER" id="PTHR42979:SF1">
    <property type="entry name" value="3-ISOPROPYLMALATE DEHYDROGENASE"/>
    <property type="match status" value="1"/>
</dbReference>
<feature type="binding site" evidence="15">
    <location>
        <position position="226"/>
    </location>
    <ligand>
        <name>Mg(2+)</name>
        <dbReference type="ChEBI" id="CHEBI:18420"/>
    </ligand>
</feature>
<keyword evidence="9 15" id="KW-0028">Amino-acid biosynthesis</keyword>
<proteinExistence type="inferred from homology"/>
<evidence type="ECO:0000256" key="14">
    <source>
        <dbReference type="ARBA" id="ARBA00023304"/>
    </source>
</evidence>
<dbReference type="GO" id="GO:0000287">
    <property type="term" value="F:magnesium ion binding"/>
    <property type="evidence" value="ECO:0007669"/>
    <property type="project" value="InterPro"/>
</dbReference>
<keyword evidence="8 15" id="KW-0963">Cytoplasm</keyword>
<evidence type="ECO:0000256" key="9">
    <source>
        <dbReference type="ARBA" id="ARBA00022605"/>
    </source>
</evidence>
<feature type="binding site" evidence="15">
    <location>
        <begin position="78"/>
        <end position="91"/>
    </location>
    <ligand>
        <name>NAD(+)</name>
        <dbReference type="ChEBI" id="CHEBI:57540"/>
    </ligand>
</feature>
<comment type="subcellular location">
    <subcellularLocation>
        <location evidence="3 15">Cytoplasm</location>
    </subcellularLocation>
</comment>
<dbReference type="Gene3D" id="3.40.718.10">
    <property type="entry name" value="Isopropylmalate Dehydrogenase"/>
    <property type="match status" value="1"/>
</dbReference>
<dbReference type="InterPro" id="IPR024084">
    <property type="entry name" value="IsoPropMal-DH-like_dom"/>
</dbReference>
<dbReference type="GO" id="GO:0005829">
    <property type="term" value="C:cytosol"/>
    <property type="evidence" value="ECO:0007669"/>
    <property type="project" value="TreeGrafter"/>
</dbReference>
<feature type="binding site" evidence="15">
    <location>
        <begin position="283"/>
        <end position="295"/>
    </location>
    <ligand>
        <name>NAD(+)</name>
        <dbReference type="ChEBI" id="CHEBI:57540"/>
    </ligand>
</feature>
<keyword evidence="14 15" id="KW-0100">Branched-chain amino acid biosynthesis</keyword>
<name>A0A7T0G195_9BACT</name>
<dbReference type="SUPFAM" id="SSF53659">
    <property type="entry name" value="Isocitrate/Isopropylmalate dehydrogenase-like"/>
    <property type="match status" value="1"/>
</dbReference>
<keyword evidence="15" id="KW-0464">Manganese</keyword>
<feature type="site" description="Important for catalysis" evidence="15">
    <location>
        <position position="194"/>
    </location>
</feature>
<dbReference type="UniPathway" id="UPA00048">
    <property type="reaction ID" value="UER00072"/>
</dbReference>
<evidence type="ECO:0000256" key="16">
    <source>
        <dbReference type="RuleBase" id="RU004445"/>
    </source>
</evidence>
<comment type="subunit">
    <text evidence="6 15 16">Homodimer.</text>
</comment>
<gene>
    <name evidence="15 18" type="primary">leuB</name>
    <name evidence="18" type="ORF">G3M70_15555</name>
</gene>
<protein>
    <recommendedName>
        <fullName evidence="15">3-isopropylmalate dehydrogenase</fullName>
        <ecNumber evidence="15">1.1.1.85</ecNumber>
    </recommendedName>
    <alternativeName>
        <fullName evidence="15">3-IPM-DH</fullName>
    </alternativeName>
    <alternativeName>
        <fullName evidence="15">Beta-IPM dehydrogenase</fullName>
        <shortName evidence="15">IMDH</shortName>
    </alternativeName>
</protein>
<evidence type="ECO:0000256" key="1">
    <source>
        <dbReference type="ARBA" id="ARBA00000624"/>
    </source>
</evidence>
<dbReference type="InterPro" id="IPR019818">
    <property type="entry name" value="IsoCit/isopropylmalate_DH_CS"/>
</dbReference>
<comment type="cofactor">
    <cofactor evidence="2">
        <name>Mn(2+)</name>
        <dbReference type="ChEBI" id="CHEBI:29035"/>
    </cofactor>
</comment>
<feature type="domain" description="Isopropylmalate dehydrogenase-like" evidence="17">
    <location>
        <begin position="6"/>
        <end position="354"/>
    </location>
</feature>
<comment type="pathway">
    <text evidence="4 15 16">Amino-acid biosynthesis; L-leucine biosynthesis; L-leucine from 3-methyl-2-oxobutanoate: step 3/4.</text>
</comment>
<dbReference type="HAMAP" id="MF_01033">
    <property type="entry name" value="LeuB_type1"/>
    <property type="match status" value="1"/>
</dbReference>
<feature type="binding site" evidence="15">
    <location>
        <position position="98"/>
    </location>
    <ligand>
        <name>substrate</name>
    </ligand>
</feature>
<comment type="function">
    <text evidence="15 16">Catalyzes the oxidation of 3-carboxy-2-hydroxy-4-methylpentanoate (3-isopropylmalate) to 3-carboxy-4-methyl-2-oxopentanoate. The product decarboxylates to 4-methyl-2 oxopentanoate.</text>
</comment>
<evidence type="ECO:0000259" key="17">
    <source>
        <dbReference type="SMART" id="SM01329"/>
    </source>
</evidence>
<comment type="cofactor">
    <cofactor evidence="15 16">
        <name>Mg(2+)</name>
        <dbReference type="ChEBI" id="CHEBI:18420"/>
    </cofactor>
    <cofactor evidence="15 16">
        <name>Mn(2+)</name>
        <dbReference type="ChEBI" id="CHEBI:29035"/>
    </cofactor>
    <text evidence="15 16">Binds 1 Mg(2+) or Mn(2+) ion per subunit.</text>
</comment>
<keyword evidence="10 15" id="KW-0479">Metal-binding</keyword>
<feature type="binding site" evidence="15">
    <location>
        <position position="108"/>
    </location>
    <ligand>
        <name>substrate</name>
    </ligand>
</feature>
<keyword evidence="11 15" id="KW-0460">Magnesium</keyword>
<dbReference type="KEGG" id="nli:G3M70_15555"/>
<reference evidence="18 19" key="1">
    <citation type="submission" date="2020-02" db="EMBL/GenBank/DDBJ databases">
        <title>Genomic and physiological characterization of two novel Nitrospinaceae genera.</title>
        <authorList>
            <person name="Mueller A.J."/>
            <person name="Jung M.-Y."/>
            <person name="Strachan C.R."/>
            <person name="Herbold C.W."/>
            <person name="Kirkegaard R.H."/>
            <person name="Daims H."/>
        </authorList>
    </citation>
    <scope>NUCLEOTIDE SEQUENCE [LARGE SCALE GENOMIC DNA]</scope>
    <source>
        <strain evidence="18">EB</strain>
    </source>
</reference>
<dbReference type="SMART" id="SM01329">
    <property type="entry name" value="Iso_dh"/>
    <property type="match status" value="1"/>
</dbReference>
<dbReference type="AlphaFoldDB" id="A0A7T0G195"/>
<dbReference type="Proteomes" id="UP000594688">
    <property type="component" value="Chromosome"/>
</dbReference>
<evidence type="ECO:0000256" key="2">
    <source>
        <dbReference type="ARBA" id="ARBA00001936"/>
    </source>
</evidence>
<feature type="binding site" evidence="15">
    <location>
        <position position="254"/>
    </location>
    <ligand>
        <name>Mg(2+)</name>
        <dbReference type="ChEBI" id="CHEBI:18420"/>
    </ligand>
</feature>
<evidence type="ECO:0000256" key="5">
    <source>
        <dbReference type="ARBA" id="ARBA00008319"/>
    </source>
</evidence>
<dbReference type="Pfam" id="PF00180">
    <property type="entry name" value="Iso_dh"/>
    <property type="match status" value="1"/>
</dbReference>
<dbReference type="GO" id="GO:0009098">
    <property type="term" value="P:L-leucine biosynthetic process"/>
    <property type="evidence" value="ECO:0007669"/>
    <property type="project" value="UniProtKB-UniRule"/>
</dbReference>
<evidence type="ECO:0000313" key="18">
    <source>
        <dbReference type="EMBL" id="QPJ63214.1"/>
    </source>
</evidence>
<evidence type="ECO:0000256" key="10">
    <source>
        <dbReference type="ARBA" id="ARBA00022723"/>
    </source>
</evidence>
<comment type="similarity">
    <text evidence="5 15">Belongs to the isocitrate and isopropylmalate dehydrogenases family. LeuB type 1 subfamily.</text>
</comment>
<dbReference type="FunFam" id="3.40.718.10:FF:000028">
    <property type="entry name" value="3-isopropylmalate dehydrogenase"/>
    <property type="match status" value="1"/>
</dbReference>
<dbReference type="InterPro" id="IPR004429">
    <property type="entry name" value="Isopropylmalate_DH"/>
</dbReference>
<accession>A0A7T0G195</accession>
<feature type="binding site" evidence="15">
    <location>
        <position position="136"/>
    </location>
    <ligand>
        <name>substrate</name>
    </ligand>
</feature>
<evidence type="ECO:0000256" key="8">
    <source>
        <dbReference type="ARBA" id="ARBA00022490"/>
    </source>
</evidence>
<evidence type="ECO:0000256" key="12">
    <source>
        <dbReference type="ARBA" id="ARBA00023002"/>
    </source>
</evidence>
<sequence>MSEKFNITVLPGDGIGPEVMTEAIKVLRVVEQKLGLTLELKECPVGGAAYDATGHPLPEETLKKAESADAVLLGAVGGPKWETIDFSLRPERALLGLRSSLGLFANLRPAKIFSALTNASTLKPEVVEGLDIMVVRELTGGIYFGEPRGTGTTPEGEKKGFNTLVYTESEVRRIAAIAFDVAKKRDKKVCSVDKANVLECTGFWREVVIDAHKAHPEIELSHMYVDNAAMQLVRNPKQFDVIVTTNMFGDILSDEASMLTGSIGMLPSASLGEKHAMYEPIHGSAPDIAGQDKANPLATIMSAGMMFKYSFNREDVHDALEKVVESVLEEGYRTPDIMSDGMKQVGCKEMGDLVAKGVGENLA</sequence>
<dbReference type="EC" id="1.1.1.85" evidence="15"/>
<dbReference type="PANTHER" id="PTHR42979">
    <property type="entry name" value="3-ISOPROPYLMALATE DEHYDROGENASE"/>
    <property type="match status" value="1"/>
</dbReference>
<evidence type="ECO:0000256" key="4">
    <source>
        <dbReference type="ARBA" id="ARBA00004762"/>
    </source>
</evidence>
<evidence type="ECO:0000256" key="15">
    <source>
        <dbReference type="HAMAP-Rule" id="MF_01033"/>
    </source>
</evidence>
<dbReference type="EMBL" id="CP048685">
    <property type="protein sequence ID" value="QPJ63214.1"/>
    <property type="molecule type" value="Genomic_DNA"/>
</dbReference>
<organism evidence="18 19">
    <name type="scientific">Candidatus Nitronauta litoralis</name>
    <dbReference type="NCBI Taxonomy" id="2705533"/>
    <lineage>
        <taxon>Bacteria</taxon>
        <taxon>Pseudomonadati</taxon>
        <taxon>Nitrospinota/Tectimicrobiota group</taxon>
        <taxon>Nitrospinota</taxon>
        <taxon>Nitrospinia</taxon>
        <taxon>Nitrospinales</taxon>
        <taxon>Nitrospinaceae</taxon>
        <taxon>Candidatus Nitronauta</taxon>
    </lineage>
</organism>
<evidence type="ECO:0000256" key="13">
    <source>
        <dbReference type="ARBA" id="ARBA00023027"/>
    </source>
</evidence>
<comment type="catalytic activity">
    <reaction evidence="1 15 16">
        <text>(2R,3S)-3-isopropylmalate + NAD(+) = 4-methyl-2-oxopentanoate + CO2 + NADH</text>
        <dbReference type="Rhea" id="RHEA:32271"/>
        <dbReference type="ChEBI" id="CHEBI:16526"/>
        <dbReference type="ChEBI" id="CHEBI:17865"/>
        <dbReference type="ChEBI" id="CHEBI:35121"/>
        <dbReference type="ChEBI" id="CHEBI:57540"/>
        <dbReference type="ChEBI" id="CHEBI:57945"/>
        <dbReference type="EC" id="1.1.1.85"/>
    </reaction>
</comment>
<keyword evidence="13 15" id="KW-0520">NAD</keyword>
<keyword evidence="7 15" id="KW-0432">Leucine biosynthesis</keyword>
<dbReference type="GO" id="GO:0003862">
    <property type="term" value="F:3-isopropylmalate dehydrogenase activity"/>
    <property type="evidence" value="ECO:0007669"/>
    <property type="project" value="UniProtKB-UniRule"/>
</dbReference>
<evidence type="ECO:0000256" key="7">
    <source>
        <dbReference type="ARBA" id="ARBA00022430"/>
    </source>
</evidence>
<keyword evidence="12 15" id="KW-0560">Oxidoreductase</keyword>
<dbReference type="PROSITE" id="PS00470">
    <property type="entry name" value="IDH_IMDH"/>
    <property type="match status" value="1"/>
</dbReference>
<evidence type="ECO:0000256" key="6">
    <source>
        <dbReference type="ARBA" id="ARBA00011738"/>
    </source>
</evidence>
<evidence type="ECO:0000313" key="19">
    <source>
        <dbReference type="Proteomes" id="UP000594688"/>
    </source>
</evidence>
<evidence type="ECO:0000256" key="3">
    <source>
        <dbReference type="ARBA" id="ARBA00004496"/>
    </source>
</evidence>
<evidence type="ECO:0000256" key="11">
    <source>
        <dbReference type="ARBA" id="ARBA00022842"/>
    </source>
</evidence>
<dbReference type="NCBIfam" id="TIGR00169">
    <property type="entry name" value="leuB"/>
    <property type="match status" value="1"/>
</dbReference>
<feature type="binding site" evidence="15">
    <location>
        <position position="250"/>
    </location>
    <ligand>
        <name>Mg(2+)</name>
        <dbReference type="ChEBI" id="CHEBI:18420"/>
    </ligand>
</feature>
<feature type="site" description="Important for catalysis" evidence="15">
    <location>
        <position position="143"/>
    </location>
</feature>